<dbReference type="CDD" id="cd16377">
    <property type="entry name" value="23S_rRNA_IVP_like"/>
    <property type="match status" value="1"/>
</dbReference>
<organism evidence="1 2">
    <name type="scientific">Microcoleus anatoxicus PTRS2</name>
    <dbReference type="NCBI Taxonomy" id="2705321"/>
    <lineage>
        <taxon>Bacteria</taxon>
        <taxon>Bacillati</taxon>
        <taxon>Cyanobacteriota</taxon>
        <taxon>Cyanophyceae</taxon>
        <taxon>Oscillatoriophycideae</taxon>
        <taxon>Oscillatoriales</taxon>
        <taxon>Microcoleaceae</taxon>
        <taxon>Microcoleus</taxon>
        <taxon>Microcoleus anatoxicus</taxon>
    </lineage>
</organism>
<dbReference type="EMBL" id="JBBLXS010000648">
    <property type="protein sequence ID" value="MEK0188519.1"/>
    <property type="molecule type" value="Genomic_DNA"/>
</dbReference>
<dbReference type="NCBIfam" id="TIGR02436">
    <property type="entry name" value="four helix bundle protein"/>
    <property type="match status" value="1"/>
</dbReference>
<gene>
    <name evidence="1" type="ORF">WMG39_27280</name>
</gene>
<dbReference type="RefSeq" id="WP_340526211.1">
    <property type="nucleotide sequence ID" value="NZ_JBBLXS010000648.1"/>
</dbReference>
<dbReference type="PANTHER" id="PTHR38471:SF2">
    <property type="entry name" value="FOUR HELIX BUNDLE PROTEIN"/>
    <property type="match status" value="1"/>
</dbReference>
<feature type="non-terminal residue" evidence="1">
    <location>
        <position position="157"/>
    </location>
</feature>
<dbReference type="SUPFAM" id="SSF158446">
    <property type="entry name" value="IVS-encoded protein-like"/>
    <property type="match status" value="1"/>
</dbReference>
<evidence type="ECO:0000313" key="1">
    <source>
        <dbReference type="EMBL" id="MEK0188519.1"/>
    </source>
</evidence>
<accession>A0ABU8YVW6</accession>
<reference evidence="1 2" key="1">
    <citation type="journal article" date="2020" name="Harmful Algae">
        <title>Molecular and morphological characterization of a novel dihydroanatoxin-a producing Microcoleus species (cyanobacteria) from the Russian River, California, USA.</title>
        <authorList>
            <person name="Conklin K.Y."/>
            <person name="Stancheva R."/>
            <person name="Otten T.G."/>
            <person name="Fadness R."/>
            <person name="Boyer G.L."/>
            <person name="Read B."/>
            <person name="Zhang X."/>
            <person name="Sheath R.G."/>
        </authorList>
    </citation>
    <scope>NUCLEOTIDE SEQUENCE [LARGE SCALE GENOMIC DNA]</scope>
    <source>
        <strain evidence="1 2">PTRS2</strain>
    </source>
</reference>
<dbReference type="Gene3D" id="1.20.1440.60">
    <property type="entry name" value="23S rRNA-intervening sequence"/>
    <property type="match status" value="1"/>
</dbReference>
<dbReference type="Pfam" id="PF05635">
    <property type="entry name" value="23S_rRNA_IVP"/>
    <property type="match status" value="1"/>
</dbReference>
<protein>
    <submittedName>
        <fullName evidence="1">Four helix bundle protein</fullName>
    </submittedName>
</protein>
<keyword evidence="2" id="KW-1185">Reference proteome</keyword>
<dbReference type="Proteomes" id="UP001384579">
    <property type="component" value="Unassembled WGS sequence"/>
</dbReference>
<name>A0ABU8YVW6_9CYAN</name>
<comment type="caution">
    <text evidence="1">The sequence shown here is derived from an EMBL/GenBank/DDBJ whole genome shotgun (WGS) entry which is preliminary data.</text>
</comment>
<evidence type="ECO:0000313" key="2">
    <source>
        <dbReference type="Proteomes" id="UP001384579"/>
    </source>
</evidence>
<dbReference type="PANTHER" id="PTHR38471">
    <property type="entry name" value="FOUR HELIX BUNDLE PROTEIN"/>
    <property type="match status" value="1"/>
</dbReference>
<dbReference type="InterPro" id="IPR012657">
    <property type="entry name" value="23S_rRNA-intervening_sequence"/>
</dbReference>
<dbReference type="InterPro" id="IPR036583">
    <property type="entry name" value="23S_rRNA_IVS_sf"/>
</dbReference>
<sequence>MGNWEWGIWNRGGVDMSRPDFEDLDVYKLAEKLANEVWFIVKQWDYFTKDTRDQQIVRSADSVCANIAEGRGRYNHQDNRRFIKIARGSLYETISWLRLAYARQLLADEQVKKLQPIIDELPPKLNAYLNSIGDKKDRMSDLKLGRDSQFPNPQSPI</sequence>
<proteinExistence type="predicted"/>